<dbReference type="GO" id="GO:0004674">
    <property type="term" value="F:protein serine/threonine kinase activity"/>
    <property type="evidence" value="ECO:0007669"/>
    <property type="project" value="UniProtKB-EC"/>
</dbReference>
<evidence type="ECO:0000256" key="2">
    <source>
        <dbReference type="ARBA" id="ARBA00022679"/>
    </source>
</evidence>
<dbReference type="AlphaFoldDB" id="A0A7S3VQF2"/>
<keyword evidence="5" id="KW-0067">ATP-binding</keyword>
<dbReference type="Gene3D" id="1.10.510.10">
    <property type="entry name" value="Transferase(Phosphotransferase) domain 1"/>
    <property type="match status" value="2"/>
</dbReference>
<dbReference type="Pfam" id="PF07714">
    <property type="entry name" value="PK_Tyr_Ser-Thr"/>
    <property type="match status" value="1"/>
</dbReference>
<feature type="region of interest" description="Disordered" evidence="6">
    <location>
        <begin position="363"/>
        <end position="476"/>
    </location>
</feature>
<gene>
    <name evidence="8" type="ORF">DTER00134_LOCUS16108</name>
</gene>
<feature type="domain" description="Protein kinase" evidence="7">
    <location>
        <begin position="453"/>
        <end position="953"/>
    </location>
</feature>
<dbReference type="SMART" id="SM00220">
    <property type="entry name" value="S_TKc"/>
    <property type="match status" value="1"/>
</dbReference>
<dbReference type="PROSITE" id="PS00108">
    <property type="entry name" value="PROTEIN_KINASE_ST"/>
    <property type="match status" value="1"/>
</dbReference>
<organism evidence="8">
    <name type="scientific">Dunaliella tertiolecta</name>
    <name type="common">Green alga</name>
    <dbReference type="NCBI Taxonomy" id="3047"/>
    <lineage>
        <taxon>Eukaryota</taxon>
        <taxon>Viridiplantae</taxon>
        <taxon>Chlorophyta</taxon>
        <taxon>core chlorophytes</taxon>
        <taxon>Chlorophyceae</taxon>
        <taxon>CS clade</taxon>
        <taxon>Chlamydomonadales</taxon>
        <taxon>Dunaliellaceae</taxon>
        <taxon>Dunaliella</taxon>
    </lineage>
</organism>
<sequence length="970" mass="102172">MSLHRATGRFQNPGWSVRCKNRAHAGLSCRVRTRCSQPTQLPGTPSNPSGNEFPLLGLGRIDTLLPGVYCFENAVWLRDLVPLVAISDASTQSAAAQLAALTARASATAAAASTSSAEAEQAAHAAAYAAAAAADAAAAASAAASLAQPASLTHPTTLLYPASKATLTNPEHSPAPANRGVDDVLGSDNRELYFEDSSHALSLDATAAHLAAVAALAAAEAVVAAQAAAEAASALAAGQARMANGEMGEGEEEEGEEPGYRTADRVSVLRVPMRAMSPTPERSGTIQPGQPSPSPPHAPQGAQSGAGPHTSSWTASIHHEGLQQRGWQLLTWLVQPVVAAVQALLHALHAVRAMLLRWTRGRDSTPKRRGLQGSGNGGLQGSAQETLQGHVRRTEERAGMKSDGAELHSKHVHLQDHVSREGGEGLPDAVAQRMQITAEDSQRSRGSHDRQDQSSSSSSSSSSGSSVRKSRDVCRDVEAPQSSMLVVSKWSRFKDPETGKIDYFKMAASANEYSSFVRHAQHTQHRNLVQMLGCARNAESLTLLSEFSEGGDLQQLLKKEQHTRRESKAQGRLHAAAGVGGVLLESPQVHAGLDGLSEQKLLHIARDLLAGLAALQRGGLTHGDIKPSNCFVSYTEGSPCDALELSPAAPTNLSGNMTSAAVTAATLDLAAPVAPTPLAEQVHATATPILASATASASATLEVAASVGPHPRPLSLAPHEPNSSAPSTLASMSTFSIDSSIKEEEDIEAVVLQPPMPQSTLGSVSTSGLGFGPALGLAADKQPTRRLAFAPSSANSGLLLPKEPKLRRSKVFKLGDYGTLREKGRQHLHYFVSGFGYTPEYAAPEALRYGTAKAHAPADIWAVGVTLLELLLGRLPAFAVKMRELQGPDDHKARQRWLSKNKPADLKDLHDAVAASQSAPPSPELQEVLSACLQLRPEERPQSAEELLSYSWFAAPASKAWLVEEEHLET</sequence>
<dbReference type="EC" id="2.7.11.1" evidence="1"/>
<accession>A0A7S3VQF2</accession>
<feature type="compositionally biased region" description="Acidic residues" evidence="6">
    <location>
        <begin position="248"/>
        <end position="257"/>
    </location>
</feature>
<feature type="region of interest" description="Disordered" evidence="6">
    <location>
        <begin position="710"/>
        <end position="730"/>
    </location>
</feature>
<evidence type="ECO:0000259" key="7">
    <source>
        <dbReference type="PROSITE" id="PS50011"/>
    </source>
</evidence>
<evidence type="ECO:0000256" key="4">
    <source>
        <dbReference type="ARBA" id="ARBA00022777"/>
    </source>
</evidence>
<feature type="compositionally biased region" description="Polar residues" evidence="6">
    <location>
        <begin position="721"/>
        <end position="730"/>
    </location>
</feature>
<keyword evidence="2" id="KW-0808">Transferase</keyword>
<evidence type="ECO:0000256" key="5">
    <source>
        <dbReference type="ARBA" id="ARBA00022840"/>
    </source>
</evidence>
<keyword evidence="3" id="KW-0547">Nucleotide-binding</keyword>
<evidence type="ECO:0000313" key="8">
    <source>
        <dbReference type="EMBL" id="CAE0501035.1"/>
    </source>
</evidence>
<dbReference type="PANTHER" id="PTHR43671:SF13">
    <property type="entry name" value="SERINE_THREONINE-PROTEIN KINASE NEK2"/>
    <property type="match status" value="1"/>
</dbReference>
<protein>
    <recommendedName>
        <fullName evidence="1">non-specific serine/threonine protein kinase</fullName>
        <ecNumber evidence="1">2.7.11.1</ecNumber>
    </recommendedName>
</protein>
<dbReference type="EMBL" id="HBIP01026674">
    <property type="protein sequence ID" value="CAE0501035.1"/>
    <property type="molecule type" value="Transcribed_RNA"/>
</dbReference>
<feature type="compositionally biased region" description="Basic and acidic residues" evidence="6">
    <location>
        <begin position="440"/>
        <end position="452"/>
    </location>
</feature>
<feature type="compositionally biased region" description="Basic and acidic residues" evidence="6">
    <location>
        <begin position="392"/>
        <end position="423"/>
    </location>
</feature>
<dbReference type="GO" id="GO:0005524">
    <property type="term" value="F:ATP binding"/>
    <property type="evidence" value="ECO:0007669"/>
    <property type="project" value="UniProtKB-KW"/>
</dbReference>
<dbReference type="Pfam" id="PF00069">
    <property type="entry name" value="Pkinase"/>
    <property type="match status" value="1"/>
</dbReference>
<dbReference type="PROSITE" id="PS50011">
    <property type="entry name" value="PROTEIN_KINASE_DOM"/>
    <property type="match status" value="1"/>
</dbReference>
<feature type="region of interest" description="Disordered" evidence="6">
    <location>
        <begin position="243"/>
        <end position="313"/>
    </location>
</feature>
<evidence type="ECO:0000256" key="1">
    <source>
        <dbReference type="ARBA" id="ARBA00012513"/>
    </source>
</evidence>
<dbReference type="InterPro" id="IPR050660">
    <property type="entry name" value="NEK_Ser/Thr_kinase"/>
</dbReference>
<dbReference type="SUPFAM" id="SSF56112">
    <property type="entry name" value="Protein kinase-like (PK-like)"/>
    <property type="match status" value="1"/>
</dbReference>
<name>A0A7S3VQF2_DUNTE</name>
<dbReference type="InterPro" id="IPR011009">
    <property type="entry name" value="Kinase-like_dom_sf"/>
</dbReference>
<evidence type="ECO:0000256" key="3">
    <source>
        <dbReference type="ARBA" id="ARBA00022741"/>
    </source>
</evidence>
<dbReference type="InterPro" id="IPR008271">
    <property type="entry name" value="Ser/Thr_kinase_AS"/>
</dbReference>
<reference evidence="8" key="1">
    <citation type="submission" date="2021-01" db="EMBL/GenBank/DDBJ databases">
        <authorList>
            <person name="Corre E."/>
            <person name="Pelletier E."/>
            <person name="Niang G."/>
            <person name="Scheremetjew M."/>
            <person name="Finn R."/>
            <person name="Kale V."/>
            <person name="Holt S."/>
            <person name="Cochrane G."/>
            <person name="Meng A."/>
            <person name="Brown T."/>
            <person name="Cohen L."/>
        </authorList>
    </citation>
    <scope>NUCLEOTIDE SEQUENCE</scope>
    <source>
        <strain evidence="8">CCMP1320</strain>
    </source>
</reference>
<keyword evidence="4" id="KW-0418">Kinase</keyword>
<evidence type="ECO:0000256" key="6">
    <source>
        <dbReference type="SAM" id="MobiDB-lite"/>
    </source>
</evidence>
<feature type="compositionally biased region" description="Low complexity" evidence="6">
    <location>
        <begin position="453"/>
        <end position="466"/>
    </location>
</feature>
<proteinExistence type="predicted"/>
<dbReference type="PANTHER" id="PTHR43671">
    <property type="entry name" value="SERINE/THREONINE-PROTEIN KINASE NEK"/>
    <property type="match status" value="1"/>
</dbReference>
<dbReference type="InterPro" id="IPR001245">
    <property type="entry name" value="Ser-Thr/Tyr_kinase_cat_dom"/>
</dbReference>
<dbReference type="InterPro" id="IPR000719">
    <property type="entry name" value="Prot_kinase_dom"/>
</dbReference>